<evidence type="ECO:0000313" key="2">
    <source>
        <dbReference type="Proteomes" id="UP001163203"/>
    </source>
</evidence>
<dbReference type="EMBL" id="CP113836">
    <property type="protein sequence ID" value="WAL63982.1"/>
    <property type="molecule type" value="Genomic_DNA"/>
</dbReference>
<protein>
    <recommendedName>
        <fullName evidence="3">DUF3168 domain-containing protein</fullName>
    </recommendedName>
</protein>
<sequence>MDLIVDPPRGVGPIAIGMPFDKAELALKSIAGFVPPEPGGRVAPGFAHYDSEMSIAVGQDRSRNVRSIEVYRPSRDVNVLFRGISVFGLAADEVIRRISDVARLEIEDGGRQVLAPELLLSLWRGTLPGRPEDEDGRYFEAVLAAAPGYYD</sequence>
<organism evidence="1 2">
    <name type="scientific">Amycolatopsis cynarae</name>
    <dbReference type="NCBI Taxonomy" id="2995223"/>
    <lineage>
        <taxon>Bacteria</taxon>
        <taxon>Bacillati</taxon>
        <taxon>Actinomycetota</taxon>
        <taxon>Actinomycetes</taxon>
        <taxon>Pseudonocardiales</taxon>
        <taxon>Pseudonocardiaceae</taxon>
        <taxon>Amycolatopsis</taxon>
    </lineage>
</organism>
<evidence type="ECO:0000313" key="1">
    <source>
        <dbReference type="EMBL" id="WAL63982.1"/>
    </source>
</evidence>
<reference evidence="1" key="1">
    <citation type="submission" date="2022-11" db="EMBL/GenBank/DDBJ databases">
        <authorList>
            <person name="Mo P."/>
        </authorList>
    </citation>
    <scope>NUCLEOTIDE SEQUENCE</scope>
    <source>
        <strain evidence="1">HUAS 11-8</strain>
    </source>
</reference>
<proteinExistence type="predicted"/>
<accession>A0ABY7AYG4</accession>
<gene>
    <name evidence="1" type="ORF">ORV05_23695</name>
</gene>
<name>A0ABY7AYG4_9PSEU</name>
<keyword evidence="2" id="KW-1185">Reference proteome</keyword>
<dbReference type="RefSeq" id="WP_268754226.1">
    <property type="nucleotide sequence ID" value="NZ_CP113836.1"/>
</dbReference>
<dbReference type="Proteomes" id="UP001163203">
    <property type="component" value="Chromosome"/>
</dbReference>
<evidence type="ECO:0008006" key="3">
    <source>
        <dbReference type="Google" id="ProtNLM"/>
    </source>
</evidence>